<protein>
    <submittedName>
        <fullName evidence="3">FMN-binding domain-containing protein</fullName>
    </submittedName>
</protein>
<dbReference type="AlphaFoldDB" id="A0AA45WVN6"/>
<dbReference type="PROSITE" id="PS51257">
    <property type="entry name" value="PROKAR_LIPOPROTEIN"/>
    <property type="match status" value="1"/>
</dbReference>
<feature type="region of interest" description="Disordered" evidence="1">
    <location>
        <begin position="27"/>
        <end position="68"/>
    </location>
</feature>
<dbReference type="Gene3D" id="3.90.1010.20">
    <property type="match status" value="3"/>
</dbReference>
<reference evidence="3" key="1">
    <citation type="submission" date="2017-05" db="EMBL/GenBank/DDBJ databases">
        <authorList>
            <person name="Varghese N."/>
            <person name="Submissions S."/>
        </authorList>
    </citation>
    <scope>NUCLEOTIDE SEQUENCE</scope>
    <source>
        <strain evidence="3">Su22</strain>
    </source>
</reference>
<evidence type="ECO:0000256" key="2">
    <source>
        <dbReference type="SAM" id="SignalP"/>
    </source>
</evidence>
<feature type="compositionally biased region" description="Low complexity" evidence="1">
    <location>
        <begin position="27"/>
        <end position="47"/>
    </location>
</feature>
<accession>A0AA45WVN6</accession>
<gene>
    <name evidence="3" type="ORF">SAMN06296020_105135</name>
</gene>
<feature type="signal peptide" evidence="2">
    <location>
        <begin position="1"/>
        <end position="20"/>
    </location>
</feature>
<keyword evidence="2" id="KW-0732">Signal</keyword>
<evidence type="ECO:0000313" key="3">
    <source>
        <dbReference type="EMBL" id="SMP54573.1"/>
    </source>
</evidence>
<organism evidence="3 4">
    <name type="scientific">Anoxynatronum buryatiense</name>
    <dbReference type="NCBI Taxonomy" id="489973"/>
    <lineage>
        <taxon>Bacteria</taxon>
        <taxon>Bacillati</taxon>
        <taxon>Bacillota</taxon>
        <taxon>Clostridia</taxon>
        <taxon>Eubacteriales</taxon>
        <taxon>Clostridiaceae</taxon>
        <taxon>Anoxynatronum</taxon>
    </lineage>
</organism>
<comment type="caution">
    <text evidence="3">The sequence shown here is derived from an EMBL/GenBank/DDBJ whole genome shotgun (WGS) entry which is preliminary data.</text>
</comment>
<dbReference type="Proteomes" id="UP001158066">
    <property type="component" value="Unassembled WGS sequence"/>
</dbReference>
<dbReference type="EMBL" id="FXUF01000005">
    <property type="protein sequence ID" value="SMP54573.1"/>
    <property type="molecule type" value="Genomic_DNA"/>
</dbReference>
<sequence>MKKYGLVVMIILLTAALLLTGCGETGTTPAETPATGGEASTEPAETAEAAEESQVESPAEAVGDYDDGTYRGNYNDSGVMQVGVQFRLTEGVISDVRYRHLSYSGTDYNALEVDDPFHGIKLQHEQVADYLEGKPVTAINDLYAPGDFVEDVDTFTGATIRGNKIFSAFQDALNRGVYGPDNGVTRSMGSYDDGTYRGIYSDAGEMQVSIQFKLANNTVSDVRFRHLAYGGTDFSALEESDAFYGILSQHEQIVDYLEGRELEQIFDLYTPGDFIEDVDTFTGATIRGNKVFSAMKDALNRGLYQPAGSYNTVINAPDGRYRGTYEDSGEQQVSIQFNIENGNLTDIRFRHMAYGGVDYNETEAGDPFHGILQQYEQAAAYLEGKPAATIFELHAPGDFVEDVDTFSGATLRGNKMFSAIMDGLNRGIY</sequence>
<evidence type="ECO:0000313" key="4">
    <source>
        <dbReference type="Proteomes" id="UP001158066"/>
    </source>
</evidence>
<feature type="chain" id="PRO_5041426517" evidence="2">
    <location>
        <begin position="21"/>
        <end position="429"/>
    </location>
</feature>
<evidence type="ECO:0000256" key="1">
    <source>
        <dbReference type="SAM" id="MobiDB-lite"/>
    </source>
</evidence>
<dbReference type="RefSeq" id="WP_283409056.1">
    <property type="nucleotide sequence ID" value="NZ_FXUF01000005.1"/>
</dbReference>
<proteinExistence type="predicted"/>
<keyword evidence="4" id="KW-1185">Reference proteome</keyword>
<name>A0AA45WVN6_9CLOT</name>